<gene>
    <name evidence="8" type="ordered locus">Cyan7822_3034</name>
</gene>
<evidence type="ECO:0000259" key="7">
    <source>
        <dbReference type="Pfam" id="PF01180"/>
    </source>
</evidence>
<dbReference type="PANTHER" id="PTHR48109:SF3">
    <property type="entry name" value="SLL0744 PROTEIN"/>
    <property type="match status" value="1"/>
</dbReference>
<accession>E0U9R9</accession>
<dbReference type="UniPathway" id="UPA00070"/>
<dbReference type="RefSeq" id="WP_013323082.1">
    <property type="nucleotide sequence ID" value="NC_014501.1"/>
</dbReference>
<evidence type="ECO:0000256" key="5">
    <source>
        <dbReference type="ARBA" id="ARBA00022975"/>
    </source>
</evidence>
<dbReference type="GO" id="GO:0004152">
    <property type="term" value="F:dihydroorotate dehydrogenase activity"/>
    <property type="evidence" value="ECO:0007669"/>
    <property type="project" value="InterPro"/>
</dbReference>
<dbReference type="eggNOG" id="COG0167">
    <property type="taxonomic scope" value="Bacteria"/>
</dbReference>
<evidence type="ECO:0000256" key="2">
    <source>
        <dbReference type="ARBA" id="ARBA00004725"/>
    </source>
</evidence>
<dbReference type="PIRSF" id="PIRSF000164">
    <property type="entry name" value="DHO_oxidase"/>
    <property type="match status" value="1"/>
</dbReference>
<evidence type="ECO:0000256" key="6">
    <source>
        <dbReference type="ARBA" id="ARBA00023002"/>
    </source>
</evidence>
<feature type="domain" description="Dihydroorotate dehydrogenase catalytic" evidence="7">
    <location>
        <begin position="86"/>
        <end position="290"/>
    </location>
</feature>
<keyword evidence="5" id="KW-0665">Pyrimidine biosynthesis</keyword>
<keyword evidence="3" id="KW-0285">Flavoprotein</keyword>
<sequence length="346" mass="39196">MDISTTYLGLNLRSPLIVGSAGPLTEDINNIKRIEEAGAAAVVLHSFFEEQLRVEQLELHHHLTHGTESFAEALTYFPEPEIFHVGAEEYLNHIRQAKEQVKIPIIASLNGVSTGGWLEYARKIEQAGADALELNVYYLPNDLEMSGAQVEQNYVDILRIIKSEISIPVAMKLSPYFSNMANMAKQLAEAGADGLVLFNRFYQPDIELEHLEVIPNVLLSTPQAMRLPMHWIGMLYGRVNVDFAAISGIHTSLDVLKMLMVGAKATMLVSVLLRHGINEIRKIEQNLIHWLQEHEYESVKQLQGSMSQMNCPDPTVFERVQYMKAIQSYEPVWKRFPNLESRQSIR</sequence>
<dbReference type="SUPFAM" id="SSF51395">
    <property type="entry name" value="FMN-linked oxidoreductases"/>
    <property type="match status" value="1"/>
</dbReference>
<dbReference type="GO" id="GO:0005737">
    <property type="term" value="C:cytoplasm"/>
    <property type="evidence" value="ECO:0007669"/>
    <property type="project" value="InterPro"/>
</dbReference>
<name>E0U9R9_GLOV7</name>
<organism evidence="8 9">
    <name type="scientific">Gloeothece verrucosa (strain PCC 7822)</name>
    <name type="common">Cyanothece sp. (strain PCC 7822)</name>
    <dbReference type="NCBI Taxonomy" id="497965"/>
    <lineage>
        <taxon>Bacteria</taxon>
        <taxon>Bacillati</taxon>
        <taxon>Cyanobacteriota</taxon>
        <taxon>Cyanophyceae</taxon>
        <taxon>Oscillatoriophycideae</taxon>
        <taxon>Chroococcales</taxon>
        <taxon>Aphanothecaceae</taxon>
        <taxon>Gloeothece</taxon>
        <taxon>Gloeothece verrucosa</taxon>
    </lineage>
</organism>
<dbReference type="HOGENOM" id="CLU_042042_4_0_3"/>
<keyword evidence="4" id="KW-0288">FMN</keyword>
<reference evidence="9" key="1">
    <citation type="journal article" date="2011" name="MBio">
        <title>Novel metabolic attributes of the genus Cyanothece, comprising a group of unicellular nitrogen-fixing Cyanobacteria.</title>
        <authorList>
            <person name="Bandyopadhyay A."/>
            <person name="Elvitigala T."/>
            <person name="Welsh E."/>
            <person name="Stockel J."/>
            <person name="Liberton M."/>
            <person name="Min H."/>
            <person name="Sherman L.A."/>
            <person name="Pakrasi H.B."/>
        </authorList>
    </citation>
    <scope>NUCLEOTIDE SEQUENCE [LARGE SCALE GENOMIC DNA]</scope>
    <source>
        <strain evidence="9">PCC 7822</strain>
    </source>
</reference>
<keyword evidence="6" id="KW-0560">Oxidoreductase</keyword>
<dbReference type="InterPro" id="IPR050074">
    <property type="entry name" value="DHO_dehydrogenase"/>
</dbReference>
<dbReference type="InterPro" id="IPR012135">
    <property type="entry name" value="Dihydroorotate_DH_1_2"/>
</dbReference>
<dbReference type="GO" id="GO:0006207">
    <property type="term" value="P:'de novo' pyrimidine nucleobase biosynthetic process"/>
    <property type="evidence" value="ECO:0007669"/>
    <property type="project" value="TreeGrafter"/>
</dbReference>
<dbReference type="Gene3D" id="3.20.20.70">
    <property type="entry name" value="Aldolase class I"/>
    <property type="match status" value="1"/>
</dbReference>
<dbReference type="OrthoDB" id="9794954at2"/>
<dbReference type="STRING" id="497965.Cyan7822_3034"/>
<comment type="cofactor">
    <cofactor evidence="1">
        <name>FMN</name>
        <dbReference type="ChEBI" id="CHEBI:58210"/>
    </cofactor>
</comment>
<evidence type="ECO:0000256" key="3">
    <source>
        <dbReference type="ARBA" id="ARBA00022630"/>
    </source>
</evidence>
<dbReference type="GO" id="GO:0044205">
    <property type="term" value="P:'de novo' UMP biosynthetic process"/>
    <property type="evidence" value="ECO:0007669"/>
    <property type="project" value="UniProtKB-UniPathway"/>
</dbReference>
<evidence type="ECO:0000313" key="8">
    <source>
        <dbReference type="EMBL" id="ADN14989.1"/>
    </source>
</evidence>
<dbReference type="InterPro" id="IPR005720">
    <property type="entry name" value="Dihydroorotate_DH_cat"/>
</dbReference>
<protein>
    <submittedName>
        <fullName evidence="8">Dihydroorotate oxidase</fullName>
    </submittedName>
</protein>
<dbReference type="CDD" id="cd04739">
    <property type="entry name" value="DHOD_like"/>
    <property type="match status" value="1"/>
</dbReference>
<dbReference type="InterPro" id="IPR013785">
    <property type="entry name" value="Aldolase_TIM"/>
</dbReference>
<dbReference type="EMBL" id="CP002198">
    <property type="protein sequence ID" value="ADN14989.1"/>
    <property type="molecule type" value="Genomic_DNA"/>
</dbReference>
<comment type="pathway">
    <text evidence="2">Pyrimidine metabolism; UMP biosynthesis via de novo pathway.</text>
</comment>
<dbReference type="AlphaFoldDB" id="E0U9R9"/>
<dbReference type="PANTHER" id="PTHR48109">
    <property type="entry name" value="DIHYDROOROTATE DEHYDROGENASE (QUINONE), MITOCHONDRIAL-RELATED"/>
    <property type="match status" value="1"/>
</dbReference>
<evidence type="ECO:0000256" key="4">
    <source>
        <dbReference type="ARBA" id="ARBA00022643"/>
    </source>
</evidence>
<dbReference type="KEGG" id="cyj:Cyan7822_3034"/>
<evidence type="ECO:0000256" key="1">
    <source>
        <dbReference type="ARBA" id="ARBA00001917"/>
    </source>
</evidence>
<dbReference type="NCBIfam" id="NF005741">
    <property type="entry name" value="PRK07565.1"/>
    <property type="match status" value="1"/>
</dbReference>
<proteinExistence type="predicted"/>
<dbReference type="Pfam" id="PF01180">
    <property type="entry name" value="DHO_dh"/>
    <property type="match status" value="1"/>
</dbReference>
<dbReference type="Proteomes" id="UP000008206">
    <property type="component" value="Chromosome"/>
</dbReference>
<keyword evidence="9" id="KW-1185">Reference proteome</keyword>
<evidence type="ECO:0000313" key="9">
    <source>
        <dbReference type="Proteomes" id="UP000008206"/>
    </source>
</evidence>